<gene>
    <name evidence="1" type="ORF">J4730_06555</name>
</gene>
<dbReference type="Proteomes" id="UP000664002">
    <property type="component" value="Unassembled WGS sequence"/>
</dbReference>
<evidence type="ECO:0000313" key="1">
    <source>
        <dbReference type="EMBL" id="MBO1997247.1"/>
    </source>
</evidence>
<protein>
    <submittedName>
        <fullName evidence="1">Uncharacterized protein</fullName>
    </submittedName>
</protein>
<accession>A0A939NQ34</accession>
<organism evidence="1 2">
    <name type="scientific">Klebsiella pneumoniae</name>
    <dbReference type="NCBI Taxonomy" id="573"/>
    <lineage>
        <taxon>Bacteria</taxon>
        <taxon>Pseudomonadati</taxon>
        <taxon>Pseudomonadota</taxon>
        <taxon>Gammaproteobacteria</taxon>
        <taxon>Enterobacterales</taxon>
        <taxon>Enterobacteriaceae</taxon>
        <taxon>Klebsiella/Raoultella group</taxon>
        <taxon>Klebsiella</taxon>
        <taxon>Klebsiella pneumoniae complex</taxon>
    </lineage>
</organism>
<sequence length="45" mass="4961">MQGLTVVSNNCGVDGFGLGMLLESRQSARWWPLTSGKTRCLNSWC</sequence>
<reference evidence="1" key="1">
    <citation type="submission" date="2021-03" db="EMBL/GenBank/DDBJ databases">
        <title>Molecular epidemiology and mechanisms of colistin and carbapenem resistance in Enterobacteriaceae from clinical isolates, the environment and porcine samples in Pretoria, South Africa.</title>
        <authorList>
            <person name="Bogoshi D."/>
            <person name="Mbelle N.M."/>
            <person name="Naidoo V."/>
            <person name="Osei Sekyere J."/>
        </authorList>
    </citation>
    <scope>NUCLEOTIDE SEQUENCE</scope>
    <source>
        <strain evidence="1">C027</strain>
    </source>
</reference>
<comment type="caution">
    <text evidence="1">The sequence shown here is derived from an EMBL/GenBank/DDBJ whole genome shotgun (WGS) entry which is preliminary data.</text>
</comment>
<proteinExistence type="predicted"/>
<name>A0A939NQ34_KLEPN</name>
<evidence type="ECO:0000313" key="2">
    <source>
        <dbReference type="Proteomes" id="UP000664002"/>
    </source>
</evidence>
<dbReference type="AlphaFoldDB" id="A0A939NQ34"/>
<dbReference type="EMBL" id="JAGETM010000003">
    <property type="protein sequence ID" value="MBO1997247.1"/>
    <property type="molecule type" value="Genomic_DNA"/>
</dbReference>